<dbReference type="InterPro" id="IPR000644">
    <property type="entry name" value="CBS_dom"/>
</dbReference>
<keyword evidence="2" id="KW-0129">CBS domain</keyword>
<sequence>MSGHITRRNGGPHKRAPSLSKKIENGNLSEPPSKPSSPPPQEFDGGERTVRKLRLSKALTISEGTTVFEACRRMAARRVDAVLLTDSNALLSGIMTDKDIATRVIAEGLRPEQTMVSKVMTRSPIFVTSDSLALEALQKMVQGREMTWATVRSMNQTSSQSTTTKVPTPDHVSGVFLPPFPEGAGNWSDLCGCVSNHYSHCGFCMKHKRIVDD</sequence>
<feature type="compositionally biased region" description="Pro residues" evidence="3">
    <location>
        <begin position="32"/>
        <end position="41"/>
    </location>
</feature>
<dbReference type="SUPFAM" id="SSF54631">
    <property type="entry name" value="CBS-domain pair"/>
    <property type="match status" value="1"/>
</dbReference>
<dbReference type="Gene3D" id="3.10.580.10">
    <property type="entry name" value="CBS-domain"/>
    <property type="match status" value="1"/>
</dbReference>
<organism evidence="5 6">
    <name type="scientific">Vigna unguiculata</name>
    <name type="common">Cowpea</name>
    <dbReference type="NCBI Taxonomy" id="3917"/>
    <lineage>
        <taxon>Eukaryota</taxon>
        <taxon>Viridiplantae</taxon>
        <taxon>Streptophyta</taxon>
        <taxon>Embryophyta</taxon>
        <taxon>Tracheophyta</taxon>
        <taxon>Spermatophyta</taxon>
        <taxon>Magnoliopsida</taxon>
        <taxon>eudicotyledons</taxon>
        <taxon>Gunneridae</taxon>
        <taxon>Pentapetalae</taxon>
        <taxon>rosids</taxon>
        <taxon>fabids</taxon>
        <taxon>Fabales</taxon>
        <taxon>Fabaceae</taxon>
        <taxon>Papilionoideae</taxon>
        <taxon>50 kb inversion clade</taxon>
        <taxon>NPAAA clade</taxon>
        <taxon>indigoferoid/millettioid clade</taxon>
        <taxon>Phaseoleae</taxon>
        <taxon>Vigna</taxon>
    </lineage>
</organism>
<dbReference type="InterPro" id="IPR046342">
    <property type="entry name" value="CBS_dom_sf"/>
</dbReference>
<feature type="region of interest" description="Disordered" evidence="3">
    <location>
        <begin position="1"/>
        <end position="47"/>
    </location>
</feature>
<dbReference type="AlphaFoldDB" id="A0A4D6L8M8"/>
<protein>
    <recommendedName>
        <fullName evidence="4">CBS domain-containing protein</fullName>
    </recommendedName>
</protein>
<evidence type="ECO:0000313" key="5">
    <source>
        <dbReference type="EMBL" id="QCD84887.1"/>
    </source>
</evidence>
<accession>A0A4D6L8M8</accession>
<evidence type="ECO:0000256" key="3">
    <source>
        <dbReference type="SAM" id="MobiDB-lite"/>
    </source>
</evidence>
<keyword evidence="6" id="KW-1185">Reference proteome</keyword>
<dbReference type="Pfam" id="PF00571">
    <property type="entry name" value="CBS"/>
    <property type="match status" value="1"/>
</dbReference>
<gene>
    <name evidence="5" type="ORF">DEO72_LG2g5245</name>
</gene>
<name>A0A4D6L8M8_VIGUN</name>
<evidence type="ECO:0000256" key="2">
    <source>
        <dbReference type="PROSITE-ProRule" id="PRU00703"/>
    </source>
</evidence>
<dbReference type="EMBL" id="CP039346">
    <property type="protein sequence ID" value="QCD84887.1"/>
    <property type="molecule type" value="Genomic_DNA"/>
</dbReference>
<feature type="domain" description="CBS" evidence="4">
    <location>
        <begin position="54"/>
        <end position="112"/>
    </location>
</feature>
<dbReference type="PANTHER" id="PTHR48108">
    <property type="entry name" value="CBS DOMAIN-CONTAINING PROTEIN CBSX2, CHLOROPLASTIC"/>
    <property type="match status" value="1"/>
</dbReference>
<dbReference type="Proteomes" id="UP000501690">
    <property type="component" value="Linkage Group LG2"/>
</dbReference>
<dbReference type="PROSITE" id="PS51371">
    <property type="entry name" value="CBS"/>
    <property type="match status" value="1"/>
</dbReference>
<dbReference type="InterPro" id="IPR051462">
    <property type="entry name" value="CBS_domain-containing"/>
</dbReference>
<evidence type="ECO:0000256" key="1">
    <source>
        <dbReference type="ARBA" id="ARBA00022737"/>
    </source>
</evidence>
<evidence type="ECO:0000313" key="6">
    <source>
        <dbReference type="Proteomes" id="UP000501690"/>
    </source>
</evidence>
<reference evidence="5 6" key="1">
    <citation type="submission" date="2019-04" db="EMBL/GenBank/DDBJ databases">
        <title>An improved genome assembly and genetic linkage map for asparagus bean, Vigna unguiculata ssp. sesquipedialis.</title>
        <authorList>
            <person name="Xia Q."/>
            <person name="Zhang R."/>
            <person name="Dong Y."/>
        </authorList>
    </citation>
    <scope>NUCLEOTIDE SEQUENCE [LARGE SCALE GENOMIC DNA]</scope>
    <source>
        <tissue evidence="5">Leaf</tissue>
    </source>
</reference>
<dbReference type="SMART" id="SM00116">
    <property type="entry name" value="CBS"/>
    <property type="match status" value="1"/>
</dbReference>
<keyword evidence="1" id="KW-0677">Repeat</keyword>
<proteinExistence type="predicted"/>
<evidence type="ECO:0000259" key="4">
    <source>
        <dbReference type="PROSITE" id="PS51371"/>
    </source>
</evidence>
<feature type="compositionally biased region" description="Basic residues" evidence="3">
    <location>
        <begin position="1"/>
        <end position="16"/>
    </location>
</feature>
<dbReference type="PANTHER" id="PTHR48108:SF26">
    <property type="entry name" value="CBS DOMAIN-CONTAINING PROTEIN DDB_G0289609"/>
    <property type="match status" value="1"/>
</dbReference>